<evidence type="ECO:0000256" key="2">
    <source>
        <dbReference type="SAM" id="Phobius"/>
    </source>
</evidence>
<name>A0A0C5J745_9PROT</name>
<evidence type="ECO:0008006" key="5">
    <source>
        <dbReference type="Google" id="ProtNLM"/>
    </source>
</evidence>
<keyword evidence="2" id="KW-1133">Transmembrane helix</keyword>
<feature type="transmembrane region" description="Helical" evidence="2">
    <location>
        <begin position="24"/>
        <end position="42"/>
    </location>
</feature>
<keyword evidence="2" id="KW-0812">Transmembrane</keyword>
<dbReference type="Proteomes" id="UP000061603">
    <property type="component" value="Chromosome"/>
</dbReference>
<dbReference type="EMBL" id="CP010554">
    <property type="protein sequence ID" value="AJP47538.1"/>
    <property type="molecule type" value="Genomic_DNA"/>
</dbReference>
<evidence type="ECO:0000313" key="3">
    <source>
        <dbReference type="EMBL" id="AJP47538.1"/>
    </source>
</evidence>
<accession>A0A0C5J745</accession>
<feature type="region of interest" description="Disordered" evidence="1">
    <location>
        <begin position="187"/>
        <end position="225"/>
    </location>
</feature>
<protein>
    <recommendedName>
        <fullName evidence="5">MSHA biogenesis protein MshI</fullName>
    </recommendedName>
</protein>
<dbReference type="AlphaFoldDB" id="A0A0C5J745"/>
<keyword evidence="2" id="KW-0472">Membrane</keyword>
<dbReference type="KEGG" id="rbu:PG1C_01765"/>
<dbReference type="Pfam" id="PF05137">
    <property type="entry name" value="PilN"/>
    <property type="match status" value="1"/>
</dbReference>
<dbReference type="RefSeq" id="WP_202635738.1">
    <property type="nucleotide sequence ID" value="NZ_CP010554.1"/>
</dbReference>
<reference evidence="3 4" key="1">
    <citation type="journal article" date="2015" name="Genome Announc.">
        <title>Complete Genome Sequence of a Novel Bacterium within the Family Rhodocyclaceae That Degrades Polycyclic Aromatic Hydrocarbons.</title>
        <authorList>
            <person name="Singleton D.R."/>
            <person name="Dickey A.N."/>
            <person name="Scholl E.H."/>
            <person name="Wright F.A."/>
            <person name="Aitken M.D."/>
        </authorList>
    </citation>
    <scope>NUCLEOTIDE SEQUENCE [LARGE SCALE GENOMIC DNA]</scope>
    <source>
        <strain evidence="4">PG1-Ca6</strain>
    </source>
</reference>
<dbReference type="HOGENOM" id="CLU_097502_0_0_4"/>
<gene>
    <name evidence="3" type="ORF">PG1C_01765</name>
</gene>
<dbReference type="STRING" id="1565605.PG1C_01765"/>
<sequence length="240" mass="25784">MSAQINLYHARFLKVRDWLNLDNLALAAVVLFGVLGVLAFIAQRDLSRQQSEVVAVSRELETVKMQLDEANQLASRPANPQLLAEVNHAQATIARREEIARLLESGAVGNSGGFSAYLLGFAHQVPPGLWLTGFTLGTGGSDMEIHGSTFDEKIVPEYIRRLGSEKVFQGRQFSALSLQRDANVDAASGNTATGASQTTSAAVSPAPTFSEPAIQPKGFSTPRRPIHFVLTPTSVSQGAR</sequence>
<proteinExistence type="predicted"/>
<evidence type="ECO:0000256" key="1">
    <source>
        <dbReference type="SAM" id="MobiDB-lite"/>
    </source>
</evidence>
<feature type="compositionally biased region" description="Low complexity" evidence="1">
    <location>
        <begin position="187"/>
        <end position="204"/>
    </location>
</feature>
<keyword evidence="4" id="KW-1185">Reference proteome</keyword>
<dbReference type="InterPro" id="IPR007813">
    <property type="entry name" value="PilN"/>
</dbReference>
<evidence type="ECO:0000313" key="4">
    <source>
        <dbReference type="Proteomes" id="UP000061603"/>
    </source>
</evidence>
<organism evidence="3 4">
    <name type="scientific">Rugosibacter aromaticivorans</name>
    <dbReference type="NCBI Taxonomy" id="1565605"/>
    <lineage>
        <taxon>Bacteria</taxon>
        <taxon>Pseudomonadati</taxon>
        <taxon>Pseudomonadota</taxon>
        <taxon>Betaproteobacteria</taxon>
        <taxon>Nitrosomonadales</taxon>
        <taxon>Sterolibacteriaceae</taxon>
        <taxon>Rugosibacter</taxon>
    </lineage>
</organism>